<evidence type="ECO:0000313" key="2">
    <source>
        <dbReference type="EMBL" id="MBD2752692.1"/>
    </source>
</evidence>
<dbReference type="GO" id="GO:0016209">
    <property type="term" value="F:antioxidant activity"/>
    <property type="evidence" value="ECO:0007669"/>
    <property type="project" value="InterPro"/>
</dbReference>
<feature type="domain" description="Alkyl hydroperoxide reductase subunit C/ Thiol specific antioxidant" evidence="1">
    <location>
        <begin position="12"/>
        <end position="111"/>
    </location>
</feature>
<reference evidence="2" key="1">
    <citation type="submission" date="2020-09" db="EMBL/GenBank/DDBJ databases">
        <authorList>
            <person name="Kim M.K."/>
        </authorList>
    </citation>
    <scope>NUCLEOTIDE SEQUENCE</scope>
    <source>
        <strain evidence="2">BT704</strain>
    </source>
</reference>
<dbReference type="PANTHER" id="PTHR43640:SF1">
    <property type="entry name" value="THIOREDOXIN-DEPENDENT PEROXIREDOXIN"/>
    <property type="match status" value="1"/>
</dbReference>
<accession>A0A927GCE9</accession>
<organism evidence="2 3">
    <name type="scientific">Spirosoma validum</name>
    <dbReference type="NCBI Taxonomy" id="2771355"/>
    <lineage>
        <taxon>Bacteria</taxon>
        <taxon>Pseudomonadati</taxon>
        <taxon>Bacteroidota</taxon>
        <taxon>Cytophagia</taxon>
        <taxon>Cytophagales</taxon>
        <taxon>Cytophagaceae</taxon>
        <taxon>Spirosoma</taxon>
    </lineage>
</organism>
<proteinExistence type="predicted"/>
<dbReference type="SUPFAM" id="SSF52833">
    <property type="entry name" value="Thioredoxin-like"/>
    <property type="match status" value="1"/>
</dbReference>
<keyword evidence="3" id="KW-1185">Reference proteome</keyword>
<sequence length="162" mass="18438">MGLTPLHIPTYQGTSFQESPRVLIFFDTECPICQKTTRRVQDLADQYTGQVQFEAIYPTETTTLADVKAFERTFKLTIPRQLDPTHKLVRQYKATTTPEVLLISAQDKILYRGSVDDQFYRLGRYRPAPTAFYLKDAIEATLVGKSIAIKQTTPTGCLINRD</sequence>
<dbReference type="AlphaFoldDB" id="A0A927GCE9"/>
<evidence type="ECO:0000313" key="3">
    <source>
        <dbReference type="Proteomes" id="UP000653797"/>
    </source>
</evidence>
<gene>
    <name evidence="2" type="ORF">IC230_07320</name>
</gene>
<dbReference type="PANTHER" id="PTHR43640">
    <property type="entry name" value="OS07G0260300 PROTEIN"/>
    <property type="match status" value="1"/>
</dbReference>
<dbReference type="InterPro" id="IPR000866">
    <property type="entry name" value="AhpC/TSA"/>
</dbReference>
<dbReference type="EMBL" id="JACXAA010000002">
    <property type="protein sequence ID" value="MBD2752692.1"/>
    <property type="molecule type" value="Genomic_DNA"/>
</dbReference>
<dbReference type="InterPro" id="IPR047262">
    <property type="entry name" value="PRX-like1"/>
</dbReference>
<dbReference type="GO" id="GO:0016491">
    <property type="term" value="F:oxidoreductase activity"/>
    <property type="evidence" value="ECO:0007669"/>
    <property type="project" value="InterPro"/>
</dbReference>
<dbReference type="Pfam" id="PF00578">
    <property type="entry name" value="AhpC-TSA"/>
    <property type="match status" value="1"/>
</dbReference>
<dbReference type="Gene3D" id="3.40.30.10">
    <property type="entry name" value="Glutaredoxin"/>
    <property type="match status" value="1"/>
</dbReference>
<comment type="caution">
    <text evidence="2">The sequence shown here is derived from an EMBL/GenBank/DDBJ whole genome shotgun (WGS) entry which is preliminary data.</text>
</comment>
<evidence type="ECO:0000259" key="1">
    <source>
        <dbReference type="Pfam" id="PF00578"/>
    </source>
</evidence>
<protein>
    <submittedName>
        <fullName evidence="2">Redoxin domain-containing protein</fullName>
    </submittedName>
</protein>
<dbReference type="Proteomes" id="UP000653797">
    <property type="component" value="Unassembled WGS sequence"/>
</dbReference>
<dbReference type="InterPro" id="IPR036249">
    <property type="entry name" value="Thioredoxin-like_sf"/>
</dbReference>
<name>A0A927GCE9_9BACT</name>